<dbReference type="KEGG" id="mtar:DF168_01789"/>
<feature type="transmembrane region" description="Helical" evidence="7">
    <location>
        <begin position="123"/>
        <end position="143"/>
    </location>
</feature>
<dbReference type="Pfam" id="PF00230">
    <property type="entry name" value="MIP"/>
    <property type="match status" value="1"/>
</dbReference>
<reference evidence="8 9" key="1">
    <citation type="submission" date="2018-06" db="EMBL/GenBank/DDBJ databases">
        <title>Draft Genome Sequence of a Novel Marine Bacterium Related to the Verrucomicrobia.</title>
        <authorList>
            <person name="Vosseberg J."/>
            <person name="Martijn J."/>
            <person name="Ettema T.J.G."/>
        </authorList>
    </citation>
    <scope>NUCLEOTIDE SEQUENCE [LARGE SCALE GENOMIC DNA]</scope>
    <source>
        <strain evidence="8">TARA_B100001123</strain>
    </source>
</reference>
<evidence type="ECO:0000256" key="4">
    <source>
        <dbReference type="ARBA" id="ARBA00022989"/>
    </source>
</evidence>
<dbReference type="Proteomes" id="UP000247465">
    <property type="component" value="Chromosome"/>
</dbReference>
<dbReference type="PANTHER" id="PTHR19139">
    <property type="entry name" value="AQUAPORIN TRANSPORTER"/>
    <property type="match status" value="1"/>
</dbReference>
<organism evidence="8 9">
    <name type="scientific">Candidatus Moanibacter tarae</name>
    <dbReference type="NCBI Taxonomy" id="2200854"/>
    <lineage>
        <taxon>Bacteria</taxon>
        <taxon>Pseudomonadati</taxon>
        <taxon>Verrucomicrobiota</taxon>
        <taxon>Opitutia</taxon>
        <taxon>Puniceicoccales</taxon>
        <taxon>Puniceicoccales incertae sedis</taxon>
        <taxon>Candidatus Moanibacter</taxon>
    </lineage>
</organism>
<evidence type="ECO:0000313" key="9">
    <source>
        <dbReference type="Proteomes" id="UP000247465"/>
    </source>
</evidence>
<dbReference type="EMBL" id="CP029803">
    <property type="protein sequence ID" value="AWT60574.1"/>
    <property type="molecule type" value="Genomic_DNA"/>
</dbReference>
<sequence length="224" mass="22690">MNIKAAIAELAGAFTLSFVGAGSIIVDSYTGGEIGLIGIALAHGLAVAVAVSSTINISGGQINPAITIGLVIIGKEKVPQALANIFSQLLGALIAGILLKGLFPAEAAAAVKLGTPVLGEGVTQGKGILLEVIATLLLAMAAYGTIVGKQAPKRIAGLGVGMTVTFLILAIGPLTGACMNPCRHFGTAIMSGYLDNIWVFWAGPIIGSVLGFLIFVRVLEKNQT</sequence>
<proteinExistence type="inferred from homology"/>
<dbReference type="InterPro" id="IPR023271">
    <property type="entry name" value="Aquaporin-like"/>
</dbReference>
<dbReference type="PRINTS" id="PR00783">
    <property type="entry name" value="MINTRINSICP"/>
</dbReference>
<protein>
    <submittedName>
        <fullName evidence="8">Aquaporin Z</fullName>
    </submittedName>
</protein>
<evidence type="ECO:0000256" key="2">
    <source>
        <dbReference type="ARBA" id="ARBA00022448"/>
    </source>
</evidence>
<dbReference type="PANTHER" id="PTHR19139:SF284">
    <property type="entry name" value="AQUAPORIN"/>
    <property type="match status" value="1"/>
</dbReference>
<keyword evidence="2 6" id="KW-0813">Transport</keyword>
<evidence type="ECO:0000313" key="8">
    <source>
        <dbReference type="EMBL" id="AWT60574.1"/>
    </source>
</evidence>
<dbReference type="PROSITE" id="PS00221">
    <property type="entry name" value="MIP"/>
    <property type="match status" value="1"/>
</dbReference>
<dbReference type="GO" id="GO:0005886">
    <property type="term" value="C:plasma membrane"/>
    <property type="evidence" value="ECO:0007669"/>
    <property type="project" value="TreeGrafter"/>
</dbReference>
<dbReference type="SUPFAM" id="SSF81338">
    <property type="entry name" value="Aquaporin-like"/>
    <property type="match status" value="1"/>
</dbReference>
<comment type="similarity">
    <text evidence="6">Belongs to the MIP/aquaporin (TC 1.A.8) family.</text>
</comment>
<feature type="transmembrane region" description="Helical" evidence="7">
    <location>
        <begin position="197"/>
        <end position="219"/>
    </location>
</feature>
<dbReference type="InterPro" id="IPR000425">
    <property type="entry name" value="MIP"/>
</dbReference>
<feature type="transmembrane region" description="Helical" evidence="7">
    <location>
        <begin position="37"/>
        <end position="60"/>
    </location>
</feature>
<dbReference type="InterPro" id="IPR022357">
    <property type="entry name" value="MIP_CS"/>
</dbReference>
<dbReference type="InterPro" id="IPR034294">
    <property type="entry name" value="Aquaporin_transptr"/>
</dbReference>
<dbReference type="AlphaFoldDB" id="A0A2Z4AJH9"/>
<evidence type="ECO:0000256" key="5">
    <source>
        <dbReference type="ARBA" id="ARBA00023136"/>
    </source>
</evidence>
<evidence type="ECO:0000256" key="7">
    <source>
        <dbReference type="SAM" id="Phobius"/>
    </source>
</evidence>
<dbReference type="Gene3D" id="1.20.1080.10">
    <property type="entry name" value="Glycerol uptake facilitator protein"/>
    <property type="match status" value="1"/>
</dbReference>
<comment type="subcellular location">
    <subcellularLocation>
        <location evidence="1">Membrane</location>
        <topology evidence="1">Multi-pass membrane protein</topology>
    </subcellularLocation>
</comment>
<accession>A0A2Z4AJH9</accession>
<evidence type="ECO:0000256" key="1">
    <source>
        <dbReference type="ARBA" id="ARBA00004141"/>
    </source>
</evidence>
<dbReference type="GO" id="GO:0015250">
    <property type="term" value="F:water channel activity"/>
    <property type="evidence" value="ECO:0007669"/>
    <property type="project" value="TreeGrafter"/>
</dbReference>
<evidence type="ECO:0000256" key="3">
    <source>
        <dbReference type="ARBA" id="ARBA00022692"/>
    </source>
</evidence>
<feature type="transmembrane region" description="Helical" evidence="7">
    <location>
        <begin position="155"/>
        <end position="177"/>
    </location>
</feature>
<feature type="transmembrane region" description="Helical" evidence="7">
    <location>
        <begin position="81"/>
        <end position="103"/>
    </location>
</feature>
<keyword evidence="5 7" id="KW-0472">Membrane</keyword>
<keyword evidence="4 7" id="KW-1133">Transmembrane helix</keyword>
<evidence type="ECO:0000256" key="6">
    <source>
        <dbReference type="RuleBase" id="RU000477"/>
    </source>
</evidence>
<name>A0A2Z4AJH9_9BACT</name>
<keyword evidence="3 6" id="KW-0812">Transmembrane</keyword>
<gene>
    <name evidence="8" type="primary">aqpZ</name>
    <name evidence="8" type="ORF">DF168_01789</name>
</gene>